<keyword evidence="6" id="KW-0676">Redox-active center</keyword>
<proteinExistence type="inferred from homology"/>
<accession>A0A8H5B2U3</accession>
<dbReference type="GO" id="GO:0034599">
    <property type="term" value="P:cellular response to oxidative stress"/>
    <property type="evidence" value="ECO:0007669"/>
    <property type="project" value="TreeGrafter"/>
</dbReference>
<dbReference type="PROSITE" id="PS51352">
    <property type="entry name" value="THIOREDOXIN_2"/>
    <property type="match status" value="1"/>
</dbReference>
<evidence type="ECO:0000256" key="4">
    <source>
        <dbReference type="ARBA" id="ARBA00023002"/>
    </source>
</evidence>
<dbReference type="SUPFAM" id="SSF52833">
    <property type="entry name" value="Thioredoxin-like"/>
    <property type="match status" value="1"/>
</dbReference>
<dbReference type="CDD" id="cd03017">
    <property type="entry name" value="PRX_BCP"/>
    <property type="match status" value="1"/>
</dbReference>
<evidence type="ECO:0000256" key="7">
    <source>
        <dbReference type="ARBA" id="ARBA00032824"/>
    </source>
</evidence>
<feature type="domain" description="Thioredoxin" evidence="10">
    <location>
        <begin position="5"/>
        <end position="168"/>
    </location>
</feature>
<keyword evidence="5" id="KW-1015">Disulfide bond</keyword>
<dbReference type="GO" id="GO:0008379">
    <property type="term" value="F:thioredoxin peroxidase activity"/>
    <property type="evidence" value="ECO:0007669"/>
    <property type="project" value="TreeGrafter"/>
</dbReference>
<comment type="similarity">
    <text evidence="8">Belongs to the peroxiredoxin family. BCP/PrxQ subfamily.</text>
</comment>
<dbReference type="GO" id="GO:0005737">
    <property type="term" value="C:cytoplasm"/>
    <property type="evidence" value="ECO:0007669"/>
    <property type="project" value="TreeGrafter"/>
</dbReference>
<evidence type="ECO:0000259" key="10">
    <source>
        <dbReference type="PROSITE" id="PS51352"/>
    </source>
</evidence>
<evidence type="ECO:0000313" key="12">
    <source>
        <dbReference type="Proteomes" id="UP000567179"/>
    </source>
</evidence>
<dbReference type="InterPro" id="IPR000866">
    <property type="entry name" value="AhpC/TSA"/>
</dbReference>
<keyword evidence="12" id="KW-1185">Reference proteome</keyword>
<evidence type="ECO:0000256" key="3">
    <source>
        <dbReference type="ARBA" id="ARBA00022862"/>
    </source>
</evidence>
<evidence type="ECO:0000256" key="9">
    <source>
        <dbReference type="ARBA" id="ARBA00049091"/>
    </source>
</evidence>
<evidence type="ECO:0000256" key="6">
    <source>
        <dbReference type="ARBA" id="ARBA00023284"/>
    </source>
</evidence>
<protein>
    <recommendedName>
        <fullName evidence="1">thioredoxin-dependent peroxiredoxin</fullName>
        <ecNumber evidence="1">1.11.1.24</ecNumber>
    </recommendedName>
    <alternativeName>
        <fullName evidence="7">Thioredoxin peroxidase</fullName>
    </alternativeName>
</protein>
<dbReference type="GO" id="GO:0045454">
    <property type="term" value="P:cell redox homeostasis"/>
    <property type="evidence" value="ECO:0007669"/>
    <property type="project" value="TreeGrafter"/>
</dbReference>
<evidence type="ECO:0000313" key="11">
    <source>
        <dbReference type="EMBL" id="KAF5315483.1"/>
    </source>
</evidence>
<dbReference type="Proteomes" id="UP000567179">
    <property type="component" value="Unassembled WGS sequence"/>
</dbReference>
<evidence type="ECO:0000256" key="2">
    <source>
        <dbReference type="ARBA" id="ARBA00022559"/>
    </source>
</evidence>
<keyword evidence="2" id="KW-0575">Peroxidase</keyword>
<name>A0A8H5B2U3_9AGAR</name>
<organism evidence="11 12">
    <name type="scientific">Psilocybe cf. subviscida</name>
    <dbReference type="NCBI Taxonomy" id="2480587"/>
    <lineage>
        <taxon>Eukaryota</taxon>
        <taxon>Fungi</taxon>
        <taxon>Dikarya</taxon>
        <taxon>Basidiomycota</taxon>
        <taxon>Agaricomycotina</taxon>
        <taxon>Agaricomycetes</taxon>
        <taxon>Agaricomycetidae</taxon>
        <taxon>Agaricales</taxon>
        <taxon>Agaricineae</taxon>
        <taxon>Strophariaceae</taxon>
        <taxon>Psilocybe</taxon>
    </lineage>
</organism>
<dbReference type="PANTHER" id="PTHR42801:SF4">
    <property type="entry name" value="AHPC_TSA FAMILY PROTEIN"/>
    <property type="match status" value="1"/>
</dbReference>
<evidence type="ECO:0000256" key="1">
    <source>
        <dbReference type="ARBA" id="ARBA00013017"/>
    </source>
</evidence>
<gene>
    <name evidence="11" type="ORF">D9619_007225</name>
</gene>
<dbReference type="InterPro" id="IPR013766">
    <property type="entry name" value="Thioredoxin_domain"/>
</dbReference>
<dbReference type="Gene3D" id="3.40.30.10">
    <property type="entry name" value="Glutaredoxin"/>
    <property type="match status" value="1"/>
</dbReference>
<sequence>MSYQNLIGKTAPSFTLKNYDGKAFTFTPGANGLPTALFFYPESGSKLCTKQACQFRQAIVEKDTFSPSKVHIVGISPDSVEKQKKFVADNKLTFPVLSDSDKSTFKTYQIGRGIMGLLPVSRVTFIVDKKGSCQALILTHSIRDALDATVNYGAHAKFVEKWLDQLETEN</sequence>
<dbReference type="EMBL" id="JAACJJ010000043">
    <property type="protein sequence ID" value="KAF5315483.1"/>
    <property type="molecule type" value="Genomic_DNA"/>
</dbReference>
<dbReference type="OrthoDB" id="338622at2759"/>
<evidence type="ECO:0000256" key="8">
    <source>
        <dbReference type="ARBA" id="ARBA00038489"/>
    </source>
</evidence>
<keyword evidence="4" id="KW-0560">Oxidoreductase</keyword>
<keyword evidence="3" id="KW-0049">Antioxidant</keyword>
<comment type="caution">
    <text evidence="11">The sequence shown here is derived from an EMBL/GenBank/DDBJ whole genome shotgun (WGS) entry which is preliminary data.</text>
</comment>
<reference evidence="11 12" key="1">
    <citation type="journal article" date="2020" name="ISME J.">
        <title>Uncovering the hidden diversity of litter-decomposition mechanisms in mushroom-forming fungi.</title>
        <authorList>
            <person name="Floudas D."/>
            <person name="Bentzer J."/>
            <person name="Ahren D."/>
            <person name="Johansson T."/>
            <person name="Persson P."/>
            <person name="Tunlid A."/>
        </authorList>
    </citation>
    <scope>NUCLEOTIDE SEQUENCE [LARGE SCALE GENOMIC DNA]</scope>
    <source>
        <strain evidence="11 12">CBS 101986</strain>
    </source>
</reference>
<dbReference type="InterPro" id="IPR050924">
    <property type="entry name" value="Peroxiredoxin_BCP/PrxQ"/>
</dbReference>
<dbReference type="InterPro" id="IPR036249">
    <property type="entry name" value="Thioredoxin-like_sf"/>
</dbReference>
<dbReference type="EC" id="1.11.1.24" evidence="1"/>
<comment type="catalytic activity">
    <reaction evidence="9">
        <text>a hydroperoxide + [thioredoxin]-dithiol = an alcohol + [thioredoxin]-disulfide + H2O</text>
        <dbReference type="Rhea" id="RHEA:62620"/>
        <dbReference type="Rhea" id="RHEA-COMP:10698"/>
        <dbReference type="Rhea" id="RHEA-COMP:10700"/>
        <dbReference type="ChEBI" id="CHEBI:15377"/>
        <dbReference type="ChEBI" id="CHEBI:29950"/>
        <dbReference type="ChEBI" id="CHEBI:30879"/>
        <dbReference type="ChEBI" id="CHEBI:35924"/>
        <dbReference type="ChEBI" id="CHEBI:50058"/>
        <dbReference type="EC" id="1.11.1.24"/>
    </reaction>
</comment>
<dbReference type="AlphaFoldDB" id="A0A8H5B2U3"/>
<dbReference type="Pfam" id="PF00578">
    <property type="entry name" value="AhpC-TSA"/>
    <property type="match status" value="1"/>
</dbReference>
<dbReference type="PANTHER" id="PTHR42801">
    <property type="entry name" value="THIOREDOXIN-DEPENDENT PEROXIDE REDUCTASE"/>
    <property type="match status" value="1"/>
</dbReference>
<evidence type="ECO:0000256" key="5">
    <source>
        <dbReference type="ARBA" id="ARBA00023157"/>
    </source>
</evidence>